<keyword evidence="5 9" id="KW-1133">Transmembrane helix</keyword>
<evidence type="ECO:0000259" key="10">
    <source>
        <dbReference type="PROSITE" id="PS51123"/>
    </source>
</evidence>
<feature type="compositionally biased region" description="Basic and acidic residues" evidence="8">
    <location>
        <begin position="73"/>
        <end position="127"/>
    </location>
</feature>
<keyword evidence="11" id="KW-0966">Cell projection</keyword>
<evidence type="ECO:0000256" key="5">
    <source>
        <dbReference type="ARBA" id="ARBA00022989"/>
    </source>
</evidence>
<evidence type="ECO:0000256" key="2">
    <source>
        <dbReference type="ARBA" id="ARBA00008914"/>
    </source>
</evidence>
<gene>
    <name evidence="11" type="ORF">DOK76_13005</name>
</gene>
<comment type="similarity">
    <text evidence="2">Belongs to the MotB family.</text>
</comment>
<dbReference type="PANTHER" id="PTHR30329:SF21">
    <property type="entry name" value="LIPOPROTEIN YIAD-RELATED"/>
    <property type="match status" value="1"/>
</dbReference>
<evidence type="ECO:0000256" key="9">
    <source>
        <dbReference type="SAM" id="Phobius"/>
    </source>
</evidence>
<evidence type="ECO:0000256" key="4">
    <source>
        <dbReference type="ARBA" id="ARBA00022692"/>
    </source>
</evidence>
<dbReference type="Pfam" id="PF13677">
    <property type="entry name" value="MotB_plug"/>
    <property type="match status" value="1"/>
</dbReference>
<evidence type="ECO:0000256" key="6">
    <source>
        <dbReference type="ARBA" id="ARBA00023136"/>
    </source>
</evidence>
<evidence type="ECO:0000256" key="7">
    <source>
        <dbReference type="PROSITE-ProRule" id="PRU00473"/>
    </source>
</evidence>
<evidence type="ECO:0000256" key="8">
    <source>
        <dbReference type="SAM" id="MobiDB-lite"/>
    </source>
</evidence>
<evidence type="ECO:0000313" key="11">
    <source>
        <dbReference type="EMBL" id="MBO0477985.1"/>
    </source>
</evidence>
<keyword evidence="11" id="KW-0282">Flagellum</keyword>
<dbReference type="SUPFAM" id="SSF103088">
    <property type="entry name" value="OmpA-like"/>
    <property type="match status" value="1"/>
</dbReference>
<dbReference type="PROSITE" id="PS51123">
    <property type="entry name" value="OMPA_2"/>
    <property type="match status" value="1"/>
</dbReference>
<dbReference type="InterPro" id="IPR050330">
    <property type="entry name" value="Bact_OuterMem_StrucFunc"/>
</dbReference>
<protein>
    <submittedName>
        <fullName evidence="11">Flagellar motor protein MotB</fullName>
    </submittedName>
</protein>
<evidence type="ECO:0000313" key="12">
    <source>
        <dbReference type="Proteomes" id="UP000664857"/>
    </source>
</evidence>
<dbReference type="Pfam" id="PF00691">
    <property type="entry name" value="OmpA"/>
    <property type="match status" value="1"/>
</dbReference>
<accession>A0ABS3HW45</accession>
<dbReference type="InterPro" id="IPR006665">
    <property type="entry name" value="OmpA-like"/>
</dbReference>
<dbReference type="PANTHER" id="PTHR30329">
    <property type="entry name" value="STATOR ELEMENT OF FLAGELLAR MOTOR COMPLEX"/>
    <property type="match status" value="1"/>
</dbReference>
<comment type="subcellular location">
    <subcellularLocation>
        <location evidence="1">Cell membrane</location>
        <topology evidence="1">Single-pass membrane protein</topology>
    </subcellularLocation>
</comment>
<evidence type="ECO:0000256" key="1">
    <source>
        <dbReference type="ARBA" id="ARBA00004162"/>
    </source>
</evidence>
<keyword evidence="6 7" id="KW-0472">Membrane</keyword>
<proteinExistence type="inferred from homology"/>
<feature type="domain" description="OmpA-like" evidence="10">
    <location>
        <begin position="143"/>
        <end position="264"/>
    </location>
</feature>
<dbReference type="InterPro" id="IPR036737">
    <property type="entry name" value="OmpA-like_sf"/>
</dbReference>
<organism evidence="11 12">
    <name type="scientific">Candidatus Vagococcus giribetii</name>
    <dbReference type="NCBI Taxonomy" id="2230876"/>
    <lineage>
        <taxon>Bacteria</taxon>
        <taxon>Bacillati</taxon>
        <taxon>Bacillota</taxon>
        <taxon>Bacilli</taxon>
        <taxon>Lactobacillales</taxon>
        <taxon>Enterococcaceae</taxon>
        <taxon>Vagococcus</taxon>
    </lineage>
</organism>
<sequence>MKKRPKKQEEPVDEGWLLPYADMLTLLLALFIVMFAMAKTDDSKLDELSNEFNIIFSGKSSKSGDGIMPGISPKKEEASTTESTKEKTETKKDEKKAQESTKESQKKSEKNSDVERMESVGKTIKNDLTDEGFGEEIDVNLEQDGLRIAIKSGLLFAPGSASVTDEVEDVVKKIAESLQDLDNDLIIAGYTDNIPSNTDQYPTNWELSAARAMTVMKLLVKHHGIEEDRVSVQAYGEYKPKVPNNNEENRAKNRRVEIFVVKKNRDKE</sequence>
<reference evidence="11 12" key="1">
    <citation type="submission" date="2021-03" db="EMBL/GenBank/DDBJ databases">
        <title>Enterococcal diversity collection.</title>
        <authorList>
            <person name="Gilmore M.S."/>
            <person name="Schwartzman J."/>
            <person name="Van Tyne D."/>
            <person name="Martin M."/>
            <person name="Earl A.M."/>
            <person name="Manson A.L."/>
            <person name="Straub T."/>
            <person name="Salamzade R."/>
            <person name="Saavedra J."/>
            <person name="Lebreton F."/>
            <person name="Prichula J."/>
            <person name="Schaufler K."/>
            <person name="Gaca A."/>
            <person name="Sgardioli B."/>
            <person name="Wagenaar J."/>
            <person name="Strong T."/>
        </authorList>
    </citation>
    <scope>NUCLEOTIDE SEQUENCE [LARGE SCALE GENOMIC DNA]</scope>
    <source>
        <strain evidence="11 12">DIV0080</strain>
    </source>
</reference>
<evidence type="ECO:0000256" key="3">
    <source>
        <dbReference type="ARBA" id="ARBA00022475"/>
    </source>
</evidence>
<feature type="region of interest" description="Disordered" evidence="8">
    <location>
        <begin position="63"/>
        <end position="127"/>
    </location>
</feature>
<dbReference type="RefSeq" id="WP_206968452.1">
    <property type="nucleotide sequence ID" value="NZ_JAFLVX010000048.1"/>
</dbReference>
<keyword evidence="3" id="KW-1003">Cell membrane</keyword>
<dbReference type="EMBL" id="JAFLVX010000048">
    <property type="protein sequence ID" value="MBO0477985.1"/>
    <property type="molecule type" value="Genomic_DNA"/>
</dbReference>
<name>A0ABS3HW45_9ENTE</name>
<keyword evidence="12" id="KW-1185">Reference proteome</keyword>
<keyword evidence="11" id="KW-0969">Cilium</keyword>
<dbReference type="Gene3D" id="3.30.1330.60">
    <property type="entry name" value="OmpA-like domain"/>
    <property type="match status" value="1"/>
</dbReference>
<keyword evidence="4 9" id="KW-0812">Transmembrane</keyword>
<dbReference type="Proteomes" id="UP000664857">
    <property type="component" value="Unassembled WGS sequence"/>
</dbReference>
<comment type="caution">
    <text evidence="11">The sequence shown here is derived from an EMBL/GenBank/DDBJ whole genome shotgun (WGS) entry which is preliminary data.</text>
</comment>
<feature type="transmembrane region" description="Helical" evidence="9">
    <location>
        <begin position="20"/>
        <end position="38"/>
    </location>
</feature>
<dbReference type="InterPro" id="IPR025713">
    <property type="entry name" value="MotB-like_N_dom"/>
</dbReference>
<dbReference type="CDD" id="cd07185">
    <property type="entry name" value="OmpA_C-like"/>
    <property type="match status" value="1"/>
</dbReference>